<protein>
    <recommendedName>
        <fullName evidence="1">ZSWIM1/3 RNaseH-like domain-containing protein</fullName>
    </recommendedName>
</protein>
<dbReference type="PANTHER" id="PTHR31569:SF4">
    <property type="entry name" value="SWIM-TYPE DOMAIN-CONTAINING PROTEIN"/>
    <property type="match status" value="1"/>
</dbReference>
<dbReference type="GeneID" id="116417165"/>
<dbReference type="InterPro" id="IPR048324">
    <property type="entry name" value="ZSWIM1-3_RNaseH-like"/>
</dbReference>
<dbReference type="EnsemblMetazoa" id="XM_031928798">
    <property type="protein sequence ID" value="XP_031784658"/>
    <property type="gene ID" value="LOC116417165"/>
</dbReference>
<evidence type="ECO:0000313" key="2">
    <source>
        <dbReference type="EnsemblMetazoa" id="XP_031784658"/>
    </source>
</evidence>
<evidence type="ECO:0000259" key="1">
    <source>
        <dbReference type="Pfam" id="PF21056"/>
    </source>
</evidence>
<dbReference type="Pfam" id="PF21056">
    <property type="entry name" value="ZSWIM1-3_RNaseH-like"/>
    <property type="match status" value="1"/>
</dbReference>
<reference evidence="2" key="1">
    <citation type="submission" date="2021-01" db="UniProtKB">
        <authorList>
            <consortium name="EnsemblMetazoa"/>
        </authorList>
    </citation>
    <scope>IDENTIFICATION</scope>
</reference>
<evidence type="ECO:0000313" key="3">
    <source>
        <dbReference type="Proteomes" id="UP000002358"/>
    </source>
</evidence>
<organism evidence="2 3">
    <name type="scientific">Nasonia vitripennis</name>
    <name type="common">Parasitic wasp</name>
    <dbReference type="NCBI Taxonomy" id="7425"/>
    <lineage>
        <taxon>Eukaryota</taxon>
        <taxon>Metazoa</taxon>
        <taxon>Ecdysozoa</taxon>
        <taxon>Arthropoda</taxon>
        <taxon>Hexapoda</taxon>
        <taxon>Insecta</taxon>
        <taxon>Pterygota</taxon>
        <taxon>Neoptera</taxon>
        <taxon>Endopterygota</taxon>
        <taxon>Hymenoptera</taxon>
        <taxon>Apocrita</taxon>
        <taxon>Proctotrupomorpha</taxon>
        <taxon>Chalcidoidea</taxon>
        <taxon>Pteromalidae</taxon>
        <taxon>Pteromalinae</taxon>
        <taxon>Nasonia</taxon>
    </lineage>
</organism>
<keyword evidence="3" id="KW-1185">Reference proteome</keyword>
<dbReference type="AlphaFoldDB" id="A0A7M7QDZ1"/>
<name>A0A7M7QDZ1_NASVI</name>
<dbReference type="Proteomes" id="UP000002358">
    <property type="component" value="Chromosome 4"/>
</dbReference>
<dbReference type="KEGG" id="nvi:116417165"/>
<accession>A0A7M7QDZ1</accession>
<dbReference type="RefSeq" id="XP_031784658.1">
    <property type="nucleotide sequence ID" value="XM_031928798.1"/>
</dbReference>
<sequence>MVDKTKKQIMPQDLYNAFNETKDKNANDIEAAAQLLETKYIAKVEILEEDSQFQGMYFSTPEMKQNMKKYPEVMCIDSTYKIFSLRFSLMFFVIEDGEGRSHIVAVGILVNESRPIVKWLMEWFKKDNLEAVKKTRGFITNKDLVERSVIREVFDWGRLFICQFHTLRIFGREVCLTKMKITKEQKENALRCLDKMVKSSCL</sequence>
<dbReference type="OrthoDB" id="123417at2759"/>
<dbReference type="InParanoid" id="A0A7M7QDZ1"/>
<feature type="domain" description="ZSWIM1/3 RNaseH-like" evidence="1">
    <location>
        <begin position="44"/>
        <end position="154"/>
    </location>
</feature>
<dbReference type="PANTHER" id="PTHR31569">
    <property type="entry name" value="SWIM-TYPE DOMAIN-CONTAINING PROTEIN"/>
    <property type="match status" value="1"/>
</dbReference>
<proteinExistence type="predicted"/>
<dbReference type="InterPro" id="IPR052579">
    <property type="entry name" value="Zinc_finger_SWIM"/>
</dbReference>